<feature type="transmembrane region" description="Helical" evidence="1">
    <location>
        <begin position="6"/>
        <end position="25"/>
    </location>
</feature>
<accession>A0ABW3W3C0</accession>
<gene>
    <name evidence="2" type="ORF">ACFQ3F_17480</name>
</gene>
<reference evidence="3" key="1">
    <citation type="journal article" date="2019" name="Int. J. Syst. Evol. Microbiol.">
        <title>The Global Catalogue of Microorganisms (GCM) 10K type strain sequencing project: providing services to taxonomists for standard genome sequencing and annotation.</title>
        <authorList>
            <consortium name="The Broad Institute Genomics Platform"/>
            <consortium name="The Broad Institute Genome Sequencing Center for Infectious Disease"/>
            <person name="Wu L."/>
            <person name="Ma J."/>
        </authorList>
    </citation>
    <scope>NUCLEOTIDE SEQUENCE [LARGE SCALE GENOMIC DNA]</scope>
    <source>
        <strain evidence="3">CCUG 52478</strain>
    </source>
</reference>
<dbReference type="EMBL" id="JBHTLX010000021">
    <property type="protein sequence ID" value="MFD1249595.1"/>
    <property type="molecule type" value="Genomic_DNA"/>
</dbReference>
<evidence type="ECO:0000256" key="1">
    <source>
        <dbReference type="SAM" id="Phobius"/>
    </source>
</evidence>
<protein>
    <recommendedName>
        <fullName evidence="4">DUF4328 domain-containing protein</fullName>
    </recommendedName>
</protein>
<dbReference type="Proteomes" id="UP001597229">
    <property type="component" value="Unassembled WGS sequence"/>
</dbReference>
<evidence type="ECO:0000313" key="2">
    <source>
        <dbReference type="EMBL" id="MFD1249595.1"/>
    </source>
</evidence>
<feature type="transmembrane region" description="Helical" evidence="1">
    <location>
        <begin position="100"/>
        <end position="122"/>
    </location>
</feature>
<name>A0ABW3W3C0_9ACTN</name>
<comment type="caution">
    <text evidence="2">The sequence shown here is derived from an EMBL/GenBank/DDBJ whole genome shotgun (WGS) entry which is preliminary data.</text>
</comment>
<proteinExistence type="predicted"/>
<feature type="transmembrane region" description="Helical" evidence="1">
    <location>
        <begin position="164"/>
        <end position="187"/>
    </location>
</feature>
<keyword evidence="3" id="KW-1185">Reference proteome</keyword>
<feature type="transmembrane region" description="Helical" evidence="1">
    <location>
        <begin position="193"/>
        <end position="216"/>
    </location>
</feature>
<dbReference type="RefSeq" id="WP_367919934.1">
    <property type="nucleotide sequence ID" value="NZ_BAABAC010000024.1"/>
</dbReference>
<evidence type="ECO:0000313" key="3">
    <source>
        <dbReference type="Proteomes" id="UP001597229"/>
    </source>
</evidence>
<sequence>MEDLLKVVGATVAAVASLAAVALAVDQFTLRARLRKTEEWAVKALAAEIDGNRVPVLTDIRHDSTARIVAGLLVPVWFFAEGVVWAVAAPSAVAVTVQASGTSTGTAAAITWVAFFALAFTFRPTVRHFLERCRVASEYRRGLPVAEPKRGLLAAMEGGYRVEFVFAAGFSAGACALGLGVGLAVSGHDVDGWPLALMLLGGFSAYGVLDLLRVYARSRHPMRDPS</sequence>
<keyword evidence="1" id="KW-0472">Membrane</keyword>
<keyword evidence="1" id="KW-0812">Transmembrane</keyword>
<organism evidence="2 3">
    <name type="scientific">Nocardioides ginsengisoli</name>
    <dbReference type="NCBI Taxonomy" id="363868"/>
    <lineage>
        <taxon>Bacteria</taxon>
        <taxon>Bacillati</taxon>
        <taxon>Actinomycetota</taxon>
        <taxon>Actinomycetes</taxon>
        <taxon>Propionibacteriales</taxon>
        <taxon>Nocardioidaceae</taxon>
        <taxon>Nocardioides</taxon>
    </lineage>
</organism>
<feature type="transmembrane region" description="Helical" evidence="1">
    <location>
        <begin position="68"/>
        <end position="88"/>
    </location>
</feature>
<keyword evidence="1" id="KW-1133">Transmembrane helix</keyword>
<evidence type="ECO:0008006" key="4">
    <source>
        <dbReference type="Google" id="ProtNLM"/>
    </source>
</evidence>